<name>A0A8A3PM47_9HELO</name>
<evidence type="ECO:0000313" key="1">
    <source>
        <dbReference type="EMBL" id="QSZ36073.1"/>
    </source>
</evidence>
<proteinExistence type="predicted"/>
<accession>A0A8A3PM47</accession>
<dbReference type="AlphaFoldDB" id="A0A8A3PM47"/>
<evidence type="ECO:0000313" key="2">
    <source>
        <dbReference type="Proteomes" id="UP000672032"/>
    </source>
</evidence>
<dbReference type="Proteomes" id="UP000672032">
    <property type="component" value="Chromosome 6"/>
</dbReference>
<organism evidence="1 2">
    <name type="scientific">Monilinia vaccinii-corymbosi</name>
    <dbReference type="NCBI Taxonomy" id="61207"/>
    <lineage>
        <taxon>Eukaryota</taxon>
        <taxon>Fungi</taxon>
        <taxon>Dikarya</taxon>
        <taxon>Ascomycota</taxon>
        <taxon>Pezizomycotina</taxon>
        <taxon>Leotiomycetes</taxon>
        <taxon>Helotiales</taxon>
        <taxon>Sclerotiniaceae</taxon>
        <taxon>Monilinia</taxon>
    </lineage>
</organism>
<sequence>MALRDYLVMGDKLVVGWDHLKRGQKRVQLKRLVENRIFVEGEMIRIAFQRVASHPL</sequence>
<gene>
    <name evidence="1" type="ORF">DSL72_007197</name>
</gene>
<dbReference type="EMBL" id="CP063410">
    <property type="protein sequence ID" value="QSZ36073.1"/>
    <property type="molecule type" value="Genomic_DNA"/>
</dbReference>
<reference evidence="1" key="1">
    <citation type="submission" date="2020-10" db="EMBL/GenBank/DDBJ databases">
        <title>Genome Sequence of Monilinia vaccinii-corymbosi Sheds Light on Mummy Berry Disease Infection of Blueberry and Mating Type.</title>
        <authorList>
            <person name="Yow A.G."/>
            <person name="Zhang Y."/>
            <person name="Bansal K."/>
            <person name="Eacker S.M."/>
            <person name="Sullivan S."/>
            <person name="Liachko I."/>
            <person name="Cubeta M.A."/>
            <person name="Rollins J.A."/>
            <person name="Ashrafi H."/>
        </authorList>
    </citation>
    <scope>NUCLEOTIDE SEQUENCE</scope>
    <source>
        <strain evidence="1">RL-1</strain>
    </source>
</reference>
<keyword evidence="2" id="KW-1185">Reference proteome</keyword>
<protein>
    <submittedName>
        <fullName evidence="1">Uncharacterized protein</fullName>
    </submittedName>
</protein>